<reference evidence="2 3" key="1">
    <citation type="submission" date="2021-01" db="EMBL/GenBank/DDBJ databases">
        <title>Whole genome shotgun sequence of Asanoa siamensis NBRC 107932.</title>
        <authorList>
            <person name="Komaki H."/>
            <person name="Tamura T."/>
        </authorList>
    </citation>
    <scope>NUCLEOTIDE SEQUENCE [LARGE SCALE GENOMIC DNA]</scope>
    <source>
        <strain evidence="2 3">NBRC 107932</strain>
    </source>
</reference>
<evidence type="ECO:0000259" key="1">
    <source>
        <dbReference type="Pfam" id="PF14417"/>
    </source>
</evidence>
<comment type="caution">
    <text evidence="2">The sequence shown here is derived from an EMBL/GenBank/DDBJ whole genome shotgun (WGS) entry which is preliminary data.</text>
</comment>
<evidence type="ECO:0000313" key="2">
    <source>
        <dbReference type="EMBL" id="GIF76086.1"/>
    </source>
</evidence>
<feature type="domain" description="MEDS" evidence="1">
    <location>
        <begin position="16"/>
        <end position="150"/>
    </location>
</feature>
<protein>
    <recommendedName>
        <fullName evidence="1">MEDS domain-containing protein</fullName>
    </recommendedName>
</protein>
<dbReference type="InterPro" id="IPR025847">
    <property type="entry name" value="MEDS_domain"/>
</dbReference>
<name>A0ABQ4CXT7_9ACTN</name>
<sequence>MRAAEAPAARPNPAGRHLCFAYADLDEFLTRARAFLADGRAAGAQVRLVGDGLPDLDGVRAESLPDVYDVIDPAAQVDYWAGALADALAAGHSGLQVVGEVTPLVRSAAFGDYEHLIDRFIAQHPISGLCGYDRRVVDPAVLAELACLHPWHNVPEVPFRVHAAAGTGDLAISGELDVTGAAALVRALDRVSPALVEGELFVEASGLDFVDHRSLLQLASYARGRGATAVLRTPLPAAARLVDLLQVPGLRVEAR</sequence>
<dbReference type="Proteomes" id="UP000604117">
    <property type="component" value="Unassembled WGS sequence"/>
</dbReference>
<dbReference type="Pfam" id="PF14417">
    <property type="entry name" value="MEDS"/>
    <property type="match status" value="1"/>
</dbReference>
<keyword evidence="3" id="KW-1185">Reference proteome</keyword>
<accession>A0ABQ4CXT7</accession>
<organism evidence="2 3">
    <name type="scientific">Asanoa siamensis</name>
    <dbReference type="NCBI Taxonomy" id="926357"/>
    <lineage>
        <taxon>Bacteria</taxon>
        <taxon>Bacillati</taxon>
        <taxon>Actinomycetota</taxon>
        <taxon>Actinomycetes</taxon>
        <taxon>Micromonosporales</taxon>
        <taxon>Micromonosporaceae</taxon>
        <taxon>Asanoa</taxon>
    </lineage>
</organism>
<dbReference type="RefSeq" id="WP_203716913.1">
    <property type="nucleotide sequence ID" value="NZ_BONE01000053.1"/>
</dbReference>
<proteinExistence type="predicted"/>
<dbReference type="EMBL" id="BONE01000053">
    <property type="protein sequence ID" value="GIF76086.1"/>
    <property type="molecule type" value="Genomic_DNA"/>
</dbReference>
<evidence type="ECO:0000313" key="3">
    <source>
        <dbReference type="Proteomes" id="UP000604117"/>
    </source>
</evidence>
<gene>
    <name evidence="2" type="ORF">Asi02nite_56040</name>
</gene>